<organism evidence="2 3">
    <name type="scientific">Puccinia triticina</name>
    <dbReference type="NCBI Taxonomy" id="208348"/>
    <lineage>
        <taxon>Eukaryota</taxon>
        <taxon>Fungi</taxon>
        <taxon>Dikarya</taxon>
        <taxon>Basidiomycota</taxon>
        <taxon>Pucciniomycotina</taxon>
        <taxon>Pucciniomycetes</taxon>
        <taxon>Pucciniales</taxon>
        <taxon>Pucciniaceae</taxon>
        <taxon>Puccinia</taxon>
    </lineage>
</organism>
<evidence type="ECO:0000313" key="3">
    <source>
        <dbReference type="Proteomes" id="UP001164743"/>
    </source>
</evidence>
<proteinExistence type="predicted"/>
<dbReference type="Proteomes" id="UP001164743">
    <property type="component" value="Chromosome 8A"/>
</dbReference>
<keyword evidence="3" id="KW-1185">Reference proteome</keyword>
<accession>A0ABY7CU59</accession>
<feature type="region of interest" description="Disordered" evidence="1">
    <location>
        <begin position="116"/>
        <end position="147"/>
    </location>
</feature>
<dbReference type="RefSeq" id="XP_053023067.1">
    <property type="nucleotide sequence ID" value="XM_053171844.1"/>
</dbReference>
<protein>
    <submittedName>
        <fullName evidence="2">Uncharacterized protein</fullName>
    </submittedName>
</protein>
<dbReference type="GeneID" id="77812739"/>
<gene>
    <name evidence="2" type="ORF">PtA15_8A416</name>
</gene>
<reference evidence="2" key="1">
    <citation type="submission" date="2022-10" db="EMBL/GenBank/DDBJ databases">
        <title>Puccinia triticina Genome sequencing and assembly.</title>
        <authorList>
            <person name="Li C."/>
        </authorList>
    </citation>
    <scope>NUCLEOTIDE SEQUENCE</scope>
    <source>
        <strain evidence="2">Pt15</strain>
    </source>
</reference>
<evidence type="ECO:0000256" key="1">
    <source>
        <dbReference type="SAM" id="MobiDB-lite"/>
    </source>
</evidence>
<name>A0ABY7CU59_9BASI</name>
<sequence length="182" mass="20077">MSAHGSLMPGAHTCLAHIVIGSPDFLTLKSIIMDVFQKYAVKFIRENLLAASRPLTPPPEFPDSSRSVMRYSLINEGMIRQQSALYDAAVENTRKSKDLPAHILRRIEAAARQSSEHLHYQTEEATEPTSWPLTLGRGGTSRMVSQTSNPMSLSARIPAEPANIQETQENFSGANETICKVI</sequence>
<dbReference type="EMBL" id="CP110428">
    <property type="protein sequence ID" value="WAQ87512.1"/>
    <property type="molecule type" value="Genomic_DNA"/>
</dbReference>
<evidence type="ECO:0000313" key="2">
    <source>
        <dbReference type="EMBL" id="WAQ87512.1"/>
    </source>
</evidence>